<dbReference type="GO" id="GO:0016757">
    <property type="term" value="F:glycosyltransferase activity"/>
    <property type="evidence" value="ECO:0007669"/>
    <property type="project" value="UniProtKB-KW"/>
</dbReference>
<keyword evidence="4" id="KW-1185">Reference proteome</keyword>
<dbReference type="InterPro" id="IPR028098">
    <property type="entry name" value="Glyco_trans_4-like_N"/>
</dbReference>
<evidence type="ECO:0000259" key="1">
    <source>
        <dbReference type="Pfam" id="PF00534"/>
    </source>
</evidence>
<sequence>MHGGAQVSVAQLAQGLQARGHTVAVLNVDDYAHRGIHAPTGIREFRLPLRNLYLRGDHPAPTRLAWHAIDRLGDRMAAHYRAVLRDFRPDVINTHVMAGIGTTIWRVAAACGVPVVHRVSDYYLMCLNSGHRKSGVNCSGVCGSCRMLALAPARRRTPLVRHVIYVSEKIRSIYDANTVFPPDVPTTILTGAYRPARAVAPRPDLLAPGRLTIGFFGRISPEKGLEQLLLMLRTLPAESWRLRVGGDGQPDYVNKLRELADSLPVDFLGVQAPDDFYATIDTLVVSSLWDEPSGRVAFESGIHGVIPIVAARGGLPEMVAHGERGLVFDPDAPATLLAAIARVREDRSLREKVRARWLVDRHEYDPDVVAERTLAIYERLVGVRL</sequence>
<evidence type="ECO:0000259" key="2">
    <source>
        <dbReference type="Pfam" id="PF13579"/>
    </source>
</evidence>
<keyword evidence="3" id="KW-0328">Glycosyltransferase</keyword>
<evidence type="ECO:0000313" key="3">
    <source>
        <dbReference type="EMBL" id="MBW6531658.1"/>
    </source>
</evidence>
<dbReference type="EC" id="2.4.-.-" evidence="3"/>
<gene>
    <name evidence="3" type="ORF">KZ820_13015</name>
</gene>
<reference evidence="3 4" key="1">
    <citation type="submission" date="2021-07" db="EMBL/GenBank/DDBJ databases">
        <title>Sphingomonas sp.</title>
        <authorList>
            <person name="Feng G."/>
            <person name="Li J."/>
            <person name="Pan M."/>
        </authorList>
    </citation>
    <scope>NUCLEOTIDE SEQUENCE [LARGE SCALE GENOMIC DNA]</scope>
    <source>
        <strain evidence="3 4">RRHST34</strain>
    </source>
</reference>
<dbReference type="Pfam" id="PF13579">
    <property type="entry name" value="Glyco_trans_4_4"/>
    <property type="match status" value="1"/>
</dbReference>
<dbReference type="SUPFAM" id="SSF53756">
    <property type="entry name" value="UDP-Glycosyltransferase/glycogen phosphorylase"/>
    <property type="match status" value="1"/>
</dbReference>
<dbReference type="EMBL" id="JAHXZN010000004">
    <property type="protein sequence ID" value="MBW6531658.1"/>
    <property type="molecule type" value="Genomic_DNA"/>
</dbReference>
<name>A0ABS7BPY7_9SPHN</name>
<dbReference type="PANTHER" id="PTHR45947">
    <property type="entry name" value="SULFOQUINOVOSYL TRANSFERASE SQD2"/>
    <property type="match status" value="1"/>
</dbReference>
<protein>
    <submittedName>
        <fullName evidence="3">Glycosyltransferase</fullName>
        <ecNumber evidence="3">2.4.-.-</ecNumber>
    </submittedName>
</protein>
<dbReference type="InterPro" id="IPR001296">
    <property type="entry name" value="Glyco_trans_1"/>
</dbReference>
<accession>A0ABS7BPY7</accession>
<evidence type="ECO:0000313" key="4">
    <source>
        <dbReference type="Proteomes" id="UP000759103"/>
    </source>
</evidence>
<dbReference type="InterPro" id="IPR050194">
    <property type="entry name" value="Glycosyltransferase_grp1"/>
</dbReference>
<keyword evidence="3" id="KW-0808">Transferase</keyword>
<organism evidence="3 4">
    <name type="scientific">Sphingomonas citri</name>
    <dbReference type="NCBI Taxonomy" id="2862499"/>
    <lineage>
        <taxon>Bacteria</taxon>
        <taxon>Pseudomonadati</taxon>
        <taxon>Pseudomonadota</taxon>
        <taxon>Alphaproteobacteria</taxon>
        <taxon>Sphingomonadales</taxon>
        <taxon>Sphingomonadaceae</taxon>
        <taxon>Sphingomonas</taxon>
    </lineage>
</organism>
<feature type="domain" description="Glycosyltransferase subfamily 4-like N-terminal" evidence="2">
    <location>
        <begin position="3"/>
        <end position="182"/>
    </location>
</feature>
<dbReference type="Pfam" id="PF00534">
    <property type="entry name" value="Glycos_transf_1"/>
    <property type="match status" value="1"/>
</dbReference>
<feature type="domain" description="Glycosyl transferase family 1" evidence="1">
    <location>
        <begin position="208"/>
        <end position="354"/>
    </location>
</feature>
<proteinExistence type="predicted"/>
<comment type="caution">
    <text evidence="3">The sequence shown here is derived from an EMBL/GenBank/DDBJ whole genome shotgun (WGS) entry which is preliminary data.</text>
</comment>
<dbReference type="Gene3D" id="3.40.50.2000">
    <property type="entry name" value="Glycogen Phosphorylase B"/>
    <property type="match status" value="2"/>
</dbReference>
<dbReference type="Proteomes" id="UP000759103">
    <property type="component" value="Unassembled WGS sequence"/>
</dbReference>
<dbReference type="PANTHER" id="PTHR45947:SF13">
    <property type="entry name" value="TRANSFERASE"/>
    <property type="match status" value="1"/>
</dbReference>